<dbReference type="GO" id="GO:0004176">
    <property type="term" value="F:ATP-dependent peptidase activity"/>
    <property type="evidence" value="ECO:0007669"/>
    <property type="project" value="InterPro"/>
</dbReference>
<keyword evidence="3" id="KW-0812">Transmembrane</keyword>
<dbReference type="InterPro" id="IPR041569">
    <property type="entry name" value="AAA_lid_3"/>
</dbReference>
<dbReference type="InterPro" id="IPR008979">
    <property type="entry name" value="Galactose-bd-like_sf"/>
</dbReference>
<dbReference type="InterPro" id="IPR000642">
    <property type="entry name" value="Peptidase_M41"/>
</dbReference>
<dbReference type="PANTHER" id="PTHR12953">
    <property type="entry name" value="MEMBRANE PROTEIN CH1 RELATED"/>
    <property type="match status" value="1"/>
</dbReference>
<dbReference type="InterPro" id="IPR037219">
    <property type="entry name" value="Peptidase_M41-like"/>
</dbReference>
<dbReference type="PROSITE" id="PS51469">
    <property type="entry name" value="SUN"/>
    <property type="match status" value="1"/>
</dbReference>
<evidence type="ECO:0000313" key="8">
    <source>
        <dbReference type="Proteomes" id="UP000467840"/>
    </source>
</evidence>
<evidence type="ECO:0000259" key="6">
    <source>
        <dbReference type="PROSITE" id="PS51469"/>
    </source>
</evidence>
<reference evidence="7 8" key="1">
    <citation type="journal article" date="2020" name="Mol. Plant">
        <title>The Chromosome-Based Rubber Tree Genome Provides New Insights into Spurge Genome Evolution and Rubber Biosynthesis.</title>
        <authorList>
            <person name="Liu J."/>
            <person name="Shi C."/>
            <person name="Shi C.C."/>
            <person name="Li W."/>
            <person name="Zhang Q.J."/>
            <person name="Zhang Y."/>
            <person name="Li K."/>
            <person name="Lu H.F."/>
            <person name="Shi C."/>
            <person name="Zhu S.T."/>
            <person name="Xiao Z.Y."/>
            <person name="Nan H."/>
            <person name="Yue Y."/>
            <person name="Zhu X.G."/>
            <person name="Wu Y."/>
            <person name="Hong X.N."/>
            <person name="Fan G.Y."/>
            <person name="Tong Y."/>
            <person name="Zhang D."/>
            <person name="Mao C.L."/>
            <person name="Liu Y.L."/>
            <person name="Hao S.J."/>
            <person name="Liu W.Q."/>
            <person name="Lv M.Q."/>
            <person name="Zhang H.B."/>
            <person name="Liu Y."/>
            <person name="Hu-Tang G.R."/>
            <person name="Wang J.P."/>
            <person name="Wang J.H."/>
            <person name="Sun Y.H."/>
            <person name="Ni S.B."/>
            <person name="Chen W.B."/>
            <person name="Zhang X.C."/>
            <person name="Jiao Y.N."/>
            <person name="Eichler E.E."/>
            <person name="Li G.H."/>
            <person name="Liu X."/>
            <person name="Gao L.Z."/>
        </authorList>
    </citation>
    <scope>NUCLEOTIDE SEQUENCE [LARGE SCALE GENOMIC DNA]</scope>
    <source>
        <strain evidence="8">cv. GT1</strain>
        <tissue evidence="7">Leaf</tissue>
    </source>
</reference>
<accession>A0A6A6MMP6</accession>
<evidence type="ECO:0000256" key="4">
    <source>
        <dbReference type="ARBA" id="ARBA00022989"/>
    </source>
</evidence>
<keyword evidence="5" id="KW-0472">Membrane</keyword>
<gene>
    <name evidence="7" type="ORF">GH714_011132</name>
</gene>
<sequence>MSESVDLSTYANNLPGWTGAKLAQLVQEAALVAVRQGHASIIQSDMDDAVDRLTVGPKRVGIELGHQGQCRRATTEVGVAMISHLLRRYENAKVECCDRISIVPRGQTLSQVVFHRLDDESYMFERLPQLLHRLQVFLGGRAAEEVIYGQDTSKASVAYLADASWLARKIITMLVPNSLLHHLVSCCLIGSLYDDYNLIEPPVNFNLDDQVAQRTEELIRDMYGKTVSLLRWHHTALVKAVKFERLPFKGKKNREENDNHYTSRMPLNVAVKTSLDKGHYGNLNPDNRSIPCPGVFKHKLCNDTHSHVTKRSYNNTNGVLLELNLSSTCNNSTVHINIANQKYSISETNSIEDIIWSFLGYRSLVCKVQEVEGWETGKPKELPGGKTHHSTYLNLDEFRNITRQEKGQQMPNQLVNITHRLEPDGKEYNFAFAMKGAKVVAHNKEAKGADNILGKDQDKYLRNPCSVGGKFVVIELSEETLVDVVKIANFEHYSSNFKDFNLSGSLNYPTEAWTELGNFVAANVKQSQSFKLPEPKWVRYLKLELLSHLGPNFTAH</sequence>
<dbReference type="GO" id="GO:0005737">
    <property type="term" value="C:cytoplasm"/>
    <property type="evidence" value="ECO:0007669"/>
    <property type="project" value="TreeGrafter"/>
</dbReference>
<dbReference type="EMBL" id="JAAGAX010000005">
    <property type="protein sequence ID" value="KAF2313466.1"/>
    <property type="molecule type" value="Genomic_DNA"/>
</dbReference>
<name>A0A6A6MMP6_HEVBR</name>
<evidence type="ECO:0000256" key="3">
    <source>
        <dbReference type="ARBA" id="ARBA00022692"/>
    </source>
</evidence>
<organism evidence="7 8">
    <name type="scientific">Hevea brasiliensis</name>
    <name type="common">Para rubber tree</name>
    <name type="synonym">Siphonia brasiliensis</name>
    <dbReference type="NCBI Taxonomy" id="3981"/>
    <lineage>
        <taxon>Eukaryota</taxon>
        <taxon>Viridiplantae</taxon>
        <taxon>Streptophyta</taxon>
        <taxon>Embryophyta</taxon>
        <taxon>Tracheophyta</taxon>
        <taxon>Spermatophyta</taxon>
        <taxon>Magnoliopsida</taxon>
        <taxon>eudicotyledons</taxon>
        <taxon>Gunneridae</taxon>
        <taxon>Pentapetalae</taxon>
        <taxon>rosids</taxon>
        <taxon>fabids</taxon>
        <taxon>Malpighiales</taxon>
        <taxon>Euphorbiaceae</taxon>
        <taxon>Crotonoideae</taxon>
        <taxon>Micrandreae</taxon>
        <taxon>Hevea</taxon>
    </lineage>
</organism>
<dbReference type="GO" id="GO:0034975">
    <property type="term" value="P:protein folding in endoplasmic reticulum"/>
    <property type="evidence" value="ECO:0007669"/>
    <property type="project" value="TreeGrafter"/>
</dbReference>
<protein>
    <recommendedName>
        <fullName evidence="6">SUN domain-containing protein</fullName>
    </recommendedName>
</protein>
<feature type="domain" description="SUN" evidence="6">
    <location>
        <begin position="407"/>
        <end position="556"/>
    </location>
</feature>
<dbReference type="SUPFAM" id="SSF140990">
    <property type="entry name" value="FtsH protease domain-like"/>
    <property type="match status" value="1"/>
</dbReference>
<dbReference type="AlphaFoldDB" id="A0A6A6MMP6"/>
<dbReference type="Gene3D" id="2.60.120.260">
    <property type="entry name" value="Galactose-binding domain-like"/>
    <property type="match status" value="1"/>
</dbReference>
<evidence type="ECO:0000256" key="5">
    <source>
        <dbReference type="ARBA" id="ARBA00023136"/>
    </source>
</evidence>
<comment type="caution">
    <text evidence="7">The sequence shown here is derived from an EMBL/GenBank/DDBJ whole genome shotgun (WGS) entry which is preliminary data.</text>
</comment>
<dbReference type="InterPro" id="IPR012919">
    <property type="entry name" value="SUN_dom"/>
</dbReference>
<dbReference type="PANTHER" id="PTHR12953:SF3">
    <property type="entry name" value="SUN DOMAIN-CONTAINING PROTEIN 5"/>
    <property type="match status" value="1"/>
</dbReference>
<evidence type="ECO:0000256" key="2">
    <source>
        <dbReference type="ARBA" id="ARBA00010550"/>
    </source>
</evidence>
<comment type="similarity">
    <text evidence="2">In the N-terminal section; belongs to the AAA ATPase family.</text>
</comment>
<dbReference type="InterPro" id="IPR045120">
    <property type="entry name" value="Suco/Slp1-like"/>
</dbReference>
<dbReference type="Gene3D" id="1.20.58.760">
    <property type="entry name" value="Peptidase M41"/>
    <property type="match status" value="1"/>
</dbReference>
<evidence type="ECO:0000256" key="1">
    <source>
        <dbReference type="ARBA" id="ARBA00004370"/>
    </source>
</evidence>
<dbReference type="Gene3D" id="1.10.8.60">
    <property type="match status" value="1"/>
</dbReference>
<dbReference type="GO" id="GO:0016020">
    <property type="term" value="C:membrane"/>
    <property type="evidence" value="ECO:0007669"/>
    <property type="project" value="UniProtKB-SubCell"/>
</dbReference>
<dbReference type="GO" id="GO:0004222">
    <property type="term" value="F:metalloendopeptidase activity"/>
    <property type="evidence" value="ECO:0007669"/>
    <property type="project" value="InterPro"/>
</dbReference>
<dbReference type="Proteomes" id="UP000467840">
    <property type="component" value="Chromosome 15"/>
</dbReference>
<dbReference type="SUPFAM" id="SSF49785">
    <property type="entry name" value="Galactose-binding domain-like"/>
    <property type="match status" value="1"/>
</dbReference>
<dbReference type="Pfam" id="PF17862">
    <property type="entry name" value="AAA_lid_3"/>
    <property type="match status" value="1"/>
</dbReference>
<dbReference type="Pfam" id="PF07738">
    <property type="entry name" value="Sad1_UNC"/>
    <property type="match status" value="1"/>
</dbReference>
<proteinExistence type="inferred from homology"/>
<keyword evidence="4" id="KW-1133">Transmembrane helix</keyword>
<dbReference type="GO" id="GO:0005524">
    <property type="term" value="F:ATP binding"/>
    <property type="evidence" value="ECO:0007669"/>
    <property type="project" value="InterPro"/>
</dbReference>
<evidence type="ECO:0000313" key="7">
    <source>
        <dbReference type="EMBL" id="KAF2313466.1"/>
    </source>
</evidence>
<dbReference type="GO" id="GO:0006508">
    <property type="term" value="P:proteolysis"/>
    <property type="evidence" value="ECO:0007669"/>
    <property type="project" value="InterPro"/>
</dbReference>
<comment type="subcellular location">
    <subcellularLocation>
        <location evidence="1">Membrane</location>
    </subcellularLocation>
</comment>
<keyword evidence="8" id="KW-1185">Reference proteome</keyword>
<dbReference type="Pfam" id="PF01434">
    <property type="entry name" value="Peptidase_M41"/>
    <property type="match status" value="1"/>
</dbReference>